<accession>A0ABZ2DB87</accession>
<dbReference type="Proteomes" id="UP001335183">
    <property type="component" value="Chromosome"/>
</dbReference>
<evidence type="ECO:0000313" key="1">
    <source>
        <dbReference type="EMBL" id="WWA48074.1"/>
    </source>
</evidence>
<keyword evidence="2" id="KW-1185">Reference proteome</keyword>
<dbReference type="RefSeq" id="WP_338446960.1">
    <property type="nucleotide sequence ID" value="NZ_CP144918.1"/>
</dbReference>
<name>A0ABZ2DB87_9SPHN</name>
<organism evidence="1 2">
    <name type="scientific">Pelagerythrobacter marensis</name>
    <dbReference type="NCBI Taxonomy" id="543877"/>
    <lineage>
        <taxon>Bacteria</taxon>
        <taxon>Pseudomonadati</taxon>
        <taxon>Pseudomonadota</taxon>
        <taxon>Alphaproteobacteria</taxon>
        <taxon>Sphingomonadales</taxon>
        <taxon>Erythrobacteraceae</taxon>
        <taxon>Pelagerythrobacter</taxon>
    </lineage>
</organism>
<dbReference type="EMBL" id="CP144918">
    <property type="protein sequence ID" value="WWA48074.1"/>
    <property type="molecule type" value="Genomic_DNA"/>
</dbReference>
<gene>
    <name evidence="1" type="ORF">V5F89_03975</name>
</gene>
<sequence>MYILLPILVALTLALDLTRTTRLPAEVDFAVTASALNSGEVALL</sequence>
<protein>
    <submittedName>
        <fullName evidence="1">Uncharacterized protein</fullName>
    </submittedName>
</protein>
<reference evidence="1 2" key="1">
    <citation type="submission" date="2024-02" db="EMBL/GenBank/DDBJ databases">
        <title>The whole genome sequence of five bacterial samples isolated from Abu Dhabi Sabkha-shore region.</title>
        <authorList>
            <person name="Sudalaimuthuasari N."/>
            <person name="Sarfraz B."/>
            <person name="Tuyisabe J.D."/>
            <person name="Mugisha Ntwali L.D.M."/>
            <person name="Ali A.I.A.A."/>
            <person name="Almansoori S.Z.A."/>
            <person name="Alajami H.S.A."/>
            <person name="Almeqbaali A.A.S."/>
            <person name="Kundu B."/>
            <person name="Saeed E.E."/>
            <person name="Sukumarinath V."/>
            <person name="Mishra A.K."/>
            <person name="Hazzouri K.M."/>
            <person name="Almaskari R."/>
            <person name="Sharma A.K."/>
            <person name="Amiri K.M.A."/>
        </authorList>
    </citation>
    <scope>NUCLEOTIDE SEQUENCE [LARGE SCALE GENOMIC DNA]</scope>
    <source>
        <strain evidence="2">kcgeb_sd</strain>
    </source>
</reference>
<evidence type="ECO:0000313" key="2">
    <source>
        <dbReference type="Proteomes" id="UP001335183"/>
    </source>
</evidence>
<proteinExistence type="predicted"/>